<proteinExistence type="predicted"/>
<sequence>MTSPALVPTSSAFRAVFVYDKDAPATVVASIATAWPERGEAGAPAGYIEYHVTCASPCSSDFPAQVITQKSGSIWGGHLAVSGTTTAWDCNLGVTNNETNDGYCYTTTLKSGEPIPTTGSYTPVETCQVLSHSRMMFVTAGFDEFFKVDPADSRSPDFWMTYMASVMDEAKCTKTATPTATPTGSTTPTPTASSKGASATGSQSTASPTPGKSAASKVSTGSVLLVCMLVWATVQM</sequence>
<keyword evidence="2" id="KW-1185">Reference proteome</keyword>
<comment type="caution">
    <text evidence="1">The sequence shown here is derived from an EMBL/GenBank/DDBJ whole genome shotgun (WGS) entry which is preliminary data.</text>
</comment>
<dbReference type="Proteomes" id="UP001148737">
    <property type="component" value="Unassembled WGS sequence"/>
</dbReference>
<reference evidence="1" key="1">
    <citation type="submission" date="2022-07" db="EMBL/GenBank/DDBJ databases">
        <title>Genome Sequence of Lecanicillium saksenae.</title>
        <authorList>
            <person name="Buettner E."/>
        </authorList>
    </citation>
    <scope>NUCLEOTIDE SEQUENCE</scope>
    <source>
        <strain evidence="1">VT-O1</strain>
    </source>
</reference>
<dbReference type="EMBL" id="JANAKD010000114">
    <property type="protein sequence ID" value="KAJ3497379.1"/>
    <property type="molecule type" value="Genomic_DNA"/>
</dbReference>
<evidence type="ECO:0000313" key="2">
    <source>
        <dbReference type="Proteomes" id="UP001148737"/>
    </source>
</evidence>
<organism evidence="1 2">
    <name type="scientific">Lecanicillium saksenae</name>
    <dbReference type="NCBI Taxonomy" id="468837"/>
    <lineage>
        <taxon>Eukaryota</taxon>
        <taxon>Fungi</taxon>
        <taxon>Dikarya</taxon>
        <taxon>Ascomycota</taxon>
        <taxon>Pezizomycotina</taxon>
        <taxon>Sordariomycetes</taxon>
        <taxon>Hypocreomycetidae</taxon>
        <taxon>Hypocreales</taxon>
        <taxon>Cordycipitaceae</taxon>
        <taxon>Lecanicillium</taxon>
    </lineage>
</organism>
<gene>
    <name evidence="1" type="ORF">NLG97_g1945</name>
</gene>
<name>A0ACC1R298_9HYPO</name>
<evidence type="ECO:0000313" key="1">
    <source>
        <dbReference type="EMBL" id="KAJ3497379.1"/>
    </source>
</evidence>
<accession>A0ACC1R298</accession>
<protein>
    <submittedName>
        <fullName evidence="1">Uncharacterized protein</fullName>
    </submittedName>
</protein>